<organism evidence="2 3">
    <name type="scientific">Lasius niger</name>
    <name type="common">Black garden ant</name>
    <dbReference type="NCBI Taxonomy" id="67767"/>
    <lineage>
        <taxon>Eukaryota</taxon>
        <taxon>Metazoa</taxon>
        <taxon>Ecdysozoa</taxon>
        <taxon>Arthropoda</taxon>
        <taxon>Hexapoda</taxon>
        <taxon>Insecta</taxon>
        <taxon>Pterygota</taxon>
        <taxon>Neoptera</taxon>
        <taxon>Endopterygota</taxon>
        <taxon>Hymenoptera</taxon>
        <taxon>Apocrita</taxon>
        <taxon>Aculeata</taxon>
        <taxon>Formicoidea</taxon>
        <taxon>Formicidae</taxon>
        <taxon>Formicinae</taxon>
        <taxon>Lasius</taxon>
        <taxon>Lasius</taxon>
    </lineage>
</organism>
<evidence type="ECO:0000256" key="1">
    <source>
        <dbReference type="SAM" id="MobiDB-lite"/>
    </source>
</evidence>
<dbReference type="GO" id="GO:0016787">
    <property type="term" value="F:hydrolase activity"/>
    <property type="evidence" value="ECO:0007669"/>
    <property type="project" value="UniProtKB-KW"/>
</dbReference>
<dbReference type="AlphaFoldDB" id="A0A0J7JV20"/>
<proteinExistence type="predicted"/>
<feature type="region of interest" description="Disordered" evidence="1">
    <location>
        <begin position="16"/>
        <end position="100"/>
    </location>
</feature>
<protein>
    <submittedName>
        <fullName evidence="2">Ubiquitin carboxyl-terminal hydrolase</fullName>
    </submittedName>
</protein>
<feature type="compositionally biased region" description="Polar residues" evidence="1">
    <location>
        <begin position="90"/>
        <end position="100"/>
    </location>
</feature>
<dbReference type="Proteomes" id="UP000036403">
    <property type="component" value="Unassembled WGS sequence"/>
</dbReference>
<dbReference type="EMBL" id="LBMM01032758">
    <property type="protein sequence ID" value="KMQ81686.1"/>
    <property type="molecule type" value="Genomic_DNA"/>
</dbReference>
<comment type="caution">
    <text evidence="2">The sequence shown here is derived from an EMBL/GenBank/DDBJ whole genome shotgun (WGS) entry which is preliminary data.</text>
</comment>
<name>A0A0J7JV20_LASNI</name>
<evidence type="ECO:0000313" key="3">
    <source>
        <dbReference type="Proteomes" id="UP000036403"/>
    </source>
</evidence>
<gene>
    <name evidence="2" type="ORF">RF55_25552</name>
</gene>
<keyword evidence="3" id="KW-1185">Reference proteome</keyword>
<keyword evidence="2" id="KW-0378">Hydrolase</keyword>
<dbReference type="PaxDb" id="67767-A0A0J7JV20"/>
<accession>A0A0J7JV20</accession>
<sequence length="165" mass="18543">MSEQTDIIQAINELLGNPGYWDEALPPHPRPEKPPPTPAIPPQPRPPKVGTLIQRSDHVNRRKQAILLQPPPPPPKRRQGAATHVERPPSGQTTESTAIEQSELLMPAGPLPLPPILVQVEPGIIVEVPHFAVHVSRRYKPRTAQGRWILRFSRTGQLTYRRRLE</sequence>
<reference evidence="2 3" key="1">
    <citation type="submission" date="2015-04" db="EMBL/GenBank/DDBJ databases">
        <title>Lasius niger genome sequencing.</title>
        <authorList>
            <person name="Konorov E.A."/>
            <person name="Nikitin M.A."/>
            <person name="Kirill M.V."/>
            <person name="Chang P."/>
        </authorList>
    </citation>
    <scope>NUCLEOTIDE SEQUENCE [LARGE SCALE GENOMIC DNA]</scope>
    <source>
        <tissue evidence="2">Whole</tissue>
    </source>
</reference>
<feature type="compositionally biased region" description="Pro residues" evidence="1">
    <location>
        <begin position="34"/>
        <end position="47"/>
    </location>
</feature>
<dbReference type="OrthoDB" id="7555402at2759"/>
<evidence type="ECO:0000313" key="2">
    <source>
        <dbReference type="EMBL" id="KMQ81686.1"/>
    </source>
</evidence>